<evidence type="ECO:0000313" key="5">
    <source>
        <dbReference type="EMBL" id="KAF9748483.1"/>
    </source>
</evidence>
<dbReference type="CDD" id="cd12148">
    <property type="entry name" value="fungal_TF_MHR"/>
    <property type="match status" value="1"/>
</dbReference>
<dbReference type="Pfam" id="PF11951">
    <property type="entry name" value="Fungal_trans_2"/>
    <property type="match status" value="1"/>
</dbReference>
<feature type="compositionally biased region" description="Polar residues" evidence="3">
    <location>
        <begin position="131"/>
        <end position="144"/>
    </location>
</feature>
<dbReference type="PANTHER" id="PTHR37534">
    <property type="entry name" value="TRANSCRIPTIONAL ACTIVATOR PROTEIN UGA3"/>
    <property type="match status" value="1"/>
</dbReference>
<dbReference type="GO" id="GO:0000981">
    <property type="term" value="F:DNA-binding transcription factor activity, RNA polymerase II-specific"/>
    <property type="evidence" value="ECO:0007669"/>
    <property type="project" value="InterPro"/>
</dbReference>
<dbReference type="InterPro" id="IPR036864">
    <property type="entry name" value="Zn2-C6_fun-type_DNA-bd_sf"/>
</dbReference>
<evidence type="ECO:0000256" key="1">
    <source>
        <dbReference type="ARBA" id="ARBA00004123"/>
    </source>
</evidence>
<dbReference type="CDD" id="cd00067">
    <property type="entry name" value="GAL4"/>
    <property type="match status" value="1"/>
</dbReference>
<dbReference type="GO" id="GO:0000976">
    <property type="term" value="F:transcription cis-regulatory region binding"/>
    <property type="evidence" value="ECO:0007669"/>
    <property type="project" value="TreeGrafter"/>
</dbReference>
<evidence type="ECO:0000313" key="6">
    <source>
        <dbReference type="Proteomes" id="UP000616885"/>
    </source>
</evidence>
<evidence type="ECO:0000256" key="2">
    <source>
        <dbReference type="ARBA" id="ARBA00023242"/>
    </source>
</evidence>
<comment type="subcellular location">
    <subcellularLocation>
        <location evidence="1">Nucleus</location>
    </subcellularLocation>
</comment>
<reference evidence="5" key="1">
    <citation type="submission" date="2020-10" db="EMBL/GenBank/DDBJ databases">
        <title>High-Quality Genome Resource of Clonostachys rosea strain S41 by Oxford Nanopore Long-Read Sequencing.</title>
        <authorList>
            <person name="Wang H."/>
        </authorList>
    </citation>
    <scope>NUCLEOTIDE SEQUENCE</scope>
    <source>
        <strain evidence="5">S41</strain>
    </source>
</reference>
<keyword evidence="2" id="KW-0539">Nucleus</keyword>
<feature type="region of interest" description="Disordered" evidence="3">
    <location>
        <begin position="60"/>
        <end position="156"/>
    </location>
</feature>
<proteinExistence type="predicted"/>
<gene>
    <name evidence="5" type="ORF">IM811_017988</name>
</gene>
<dbReference type="InterPro" id="IPR021858">
    <property type="entry name" value="Fun_TF"/>
</dbReference>
<dbReference type="PANTHER" id="PTHR37534:SF3">
    <property type="entry name" value="ZN(II)2CYS6 TRANSCRIPTION FACTOR (EUROFUNG)"/>
    <property type="match status" value="1"/>
</dbReference>
<accession>A0A8H7N594</accession>
<dbReference type="EMBL" id="JADCTT010000009">
    <property type="protein sequence ID" value="KAF9748483.1"/>
    <property type="molecule type" value="Genomic_DNA"/>
</dbReference>
<dbReference type="GO" id="GO:0008270">
    <property type="term" value="F:zinc ion binding"/>
    <property type="evidence" value="ECO:0007669"/>
    <property type="project" value="InterPro"/>
</dbReference>
<dbReference type="Proteomes" id="UP000616885">
    <property type="component" value="Unassembled WGS sequence"/>
</dbReference>
<dbReference type="SMART" id="SM00066">
    <property type="entry name" value="GAL4"/>
    <property type="match status" value="1"/>
</dbReference>
<feature type="compositionally biased region" description="Basic and acidic residues" evidence="3">
    <location>
        <begin position="68"/>
        <end position="86"/>
    </location>
</feature>
<dbReference type="PROSITE" id="PS50048">
    <property type="entry name" value="ZN2_CY6_FUNGAL_2"/>
    <property type="match status" value="1"/>
</dbReference>
<feature type="domain" description="Zn(2)-C6 fungal-type" evidence="4">
    <location>
        <begin position="31"/>
        <end position="61"/>
    </location>
</feature>
<dbReference type="SUPFAM" id="SSF57701">
    <property type="entry name" value="Zn2/Cys6 DNA-binding domain"/>
    <property type="match status" value="1"/>
</dbReference>
<dbReference type="GO" id="GO:0005634">
    <property type="term" value="C:nucleus"/>
    <property type="evidence" value="ECO:0007669"/>
    <property type="project" value="UniProtKB-SubCell"/>
</dbReference>
<feature type="region of interest" description="Disordered" evidence="3">
    <location>
        <begin position="1"/>
        <end position="21"/>
    </location>
</feature>
<dbReference type="GO" id="GO:0045944">
    <property type="term" value="P:positive regulation of transcription by RNA polymerase II"/>
    <property type="evidence" value="ECO:0007669"/>
    <property type="project" value="TreeGrafter"/>
</dbReference>
<evidence type="ECO:0000259" key="4">
    <source>
        <dbReference type="PROSITE" id="PS50048"/>
    </source>
</evidence>
<sequence>MAEVSVPPAVPQESSSRRGLKARRKLRVNTGCLTCRHRHVKCDERKPSCVNCGKKSRICRYESSGDQQSRRIANEREIQGQSRDKGPSQTQISAPEPHAQATAQIQPSHSPPVSVHELRGQRVPIREPTPSHVQSPHTHPSGSDLSHLVPFCDDQDGHDPIISAPFTNPQDLTAVSPFSATLGSILLDAEFFPEQHGDVLQQLYQPTDPGLDQPVHQSHISEIHTPSNIELRVDYQIQLSTHEVPIFRNYVENISKWVDSFSSDQPFHRLVPILALRCPSLLHACLALASKQMDLVGTTSPFVVLESESLRYYRLALSAIRTLLLHPEYAQSDEMLAACILLSTYEMIDVVGESLGSHLTGVASLLRTRQVHGNVAGIRGACYWTWYRHETWAALRTGRQMSIDEAYWAPESIASFSHLTPEDVANRVIFIFGQCINYCNDDTTGKPREVKAAELDQALDDWKAKLPSSMAWFSTEKPEVGPMGSNHFEAMWFVFPHSAVANQVYNASKIILALNRQQETVSVALRGLANSAFLSTQRRIEWHRRQIFSTAHAGIPDAWSLVSSQCLYIAGLVTKGVEERKKTLDLIDQCQRSSGRKTGVLSNDLKNLWAAEMEVF</sequence>
<name>A0A8H7N594_BIOOC</name>
<protein>
    <recommendedName>
        <fullName evidence="4">Zn(2)-C6 fungal-type domain-containing protein</fullName>
    </recommendedName>
</protein>
<dbReference type="PROSITE" id="PS00463">
    <property type="entry name" value="ZN2_CY6_FUNGAL_1"/>
    <property type="match status" value="1"/>
</dbReference>
<dbReference type="Pfam" id="PF00172">
    <property type="entry name" value="Zn_clus"/>
    <property type="match status" value="1"/>
</dbReference>
<dbReference type="Gene3D" id="4.10.240.10">
    <property type="entry name" value="Zn(2)-C6 fungal-type DNA-binding domain"/>
    <property type="match status" value="1"/>
</dbReference>
<organism evidence="5 6">
    <name type="scientific">Bionectria ochroleuca</name>
    <name type="common">Gliocladium roseum</name>
    <dbReference type="NCBI Taxonomy" id="29856"/>
    <lineage>
        <taxon>Eukaryota</taxon>
        <taxon>Fungi</taxon>
        <taxon>Dikarya</taxon>
        <taxon>Ascomycota</taxon>
        <taxon>Pezizomycotina</taxon>
        <taxon>Sordariomycetes</taxon>
        <taxon>Hypocreomycetidae</taxon>
        <taxon>Hypocreales</taxon>
        <taxon>Bionectriaceae</taxon>
        <taxon>Clonostachys</taxon>
    </lineage>
</organism>
<evidence type="ECO:0000256" key="3">
    <source>
        <dbReference type="SAM" id="MobiDB-lite"/>
    </source>
</evidence>
<dbReference type="InterPro" id="IPR001138">
    <property type="entry name" value="Zn2Cys6_DnaBD"/>
</dbReference>
<dbReference type="AlphaFoldDB" id="A0A8H7N594"/>
<comment type="caution">
    <text evidence="5">The sequence shown here is derived from an EMBL/GenBank/DDBJ whole genome shotgun (WGS) entry which is preliminary data.</text>
</comment>